<feature type="domain" description="GST C-terminal" evidence="1">
    <location>
        <begin position="21"/>
        <end position="145"/>
    </location>
</feature>
<accession>A0A444LM75</accession>
<dbReference type="EMBL" id="SBIP01000001">
    <property type="protein sequence ID" value="RWX81413.1"/>
    <property type="molecule type" value="Genomic_DNA"/>
</dbReference>
<proteinExistence type="predicted"/>
<dbReference type="InterPro" id="IPR004046">
    <property type="entry name" value="GST_C"/>
</dbReference>
<dbReference type="Pfam" id="PF00043">
    <property type="entry name" value="GST_C"/>
    <property type="match status" value="1"/>
</dbReference>
<dbReference type="Gene3D" id="1.20.1050.10">
    <property type="match status" value="1"/>
</dbReference>
<keyword evidence="3" id="KW-1185">Reference proteome</keyword>
<dbReference type="InterPro" id="IPR010987">
    <property type="entry name" value="Glutathione-S-Trfase_C-like"/>
</dbReference>
<dbReference type="Proteomes" id="UP000287687">
    <property type="component" value="Unassembled WGS sequence"/>
</dbReference>
<comment type="caution">
    <text evidence="2">The sequence shown here is derived from an EMBL/GenBank/DDBJ whole genome shotgun (WGS) entry which is preliminary data.</text>
</comment>
<organism evidence="2 3">
    <name type="scientific">Neorhizobium lilium</name>
    <dbReference type="NCBI Taxonomy" id="2503024"/>
    <lineage>
        <taxon>Bacteria</taxon>
        <taxon>Pseudomonadati</taxon>
        <taxon>Pseudomonadota</taxon>
        <taxon>Alphaproteobacteria</taxon>
        <taxon>Hyphomicrobiales</taxon>
        <taxon>Rhizobiaceae</taxon>
        <taxon>Rhizobium/Agrobacterium group</taxon>
        <taxon>Neorhizobium</taxon>
    </lineage>
</organism>
<evidence type="ECO:0000313" key="3">
    <source>
        <dbReference type="Proteomes" id="UP000287687"/>
    </source>
</evidence>
<evidence type="ECO:0000259" key="1">
    <source>
        <dbReference type="PROSITE" id="PS50405"/>
    </source>
</evidence>
<dbReference type="OrthoDB" id="7583243at2"/>
<dbReference type="AlphaFoldDB" id="A0A444LM75"/>
<dbReference type="PROSITE" id="PS50405">
    <property type="entry name" value="GST_CTER"/>
    <property type="match status" value="1"/>
</dbReference>
<dbReference type="InterPro" id="IPR036282">
    <property type="entry name" value="Glutathione-S-Trfase_C_sf"/>
</dbReference>
<reference evidence="2 3" key="1">
    <citation type="submission" date="2019-01" db="EMBL/GenBank/DDBJ databases">
        <title>The draft genome of Rhizobium sp. 24NR.</title>
        <authorList>
            <person name="Liu L."/>
            <person name="Liang L."/>
            <person name="Shi S."/>
            <person name="Xu L."/>
            <person name="Wang X."/>
            <person name="Li L."/>
            <person name="Zhang X."/>
        </authorList>
    </citation>
    <scope>NUCLEOTIDE SEQUENCE [LARGE SCALE GENOMIC DNA]</scope>
    <source>
        <strain evidence="2 3">24NR</strain>
    </source>
</reference>
<protein>
    <recommendedName>
        <fullName evidence="1">GST C-terminal domain-containing protein</fullName>
    </recommendedName>
</protein>
<dbReference type="SUPFAM" id="SSF47616">
    <property type="entry name" value="GST C-terminal domain-like"/>
    <property type="match status" value="1"/>
</dbReference>
<gene>
    <name evidence="2" type="ORF">EPK99_03680</name>
</gene>
<dbReference type="CDD" id="cd03188">
    <property type="entry name" value="GST_C_Beta"/>
    <property type="match status" value="1"/>
</dbReference>
<sequence length="145" mass="15949">MNDRRSRLSSLCCSLYERCRSRIPRPGRNGTPEWTDETHEPGKFGFLTTARSSALSVPGGYGFGIGNLSSKRFDLIEETLKKTSYLMGSSFTVADAYLFTVLGWMPGFAIDLGPCPSISDYIQRIEGRASVAAARVREAEIPTVT</sequence>
<evidence type="ECO:0000313" key="2">
    <source>
        <dbReference type="EMBL" id="RWX81413.1"/>
    </source>
</evidence>
<name>A0A444LM75_9HYPH</name>